<comment type="caution">
    <text evidence="3">The sequence shown here is derived from an EMBL/GenBank/DDBJ whole genome shotgun (WGS) entry which is preliminary data.</text>
</comment>
<dbReference type="PANTHER" id="PTHR43563">
    <property type="entry name" value="AMINE OXIDASE"/>
    <property type="match status" value="1"/>
</dbReference>
<feature type="domain" description="Amine oxidase" evidence="2">
    <location>
        <begin position="9"/>
        <end position="91"/>
    </location>
</feature>
<accession>A0A8H2LJ88</accession>
<keyword evidence="4" id="KW-1185">Reference proteome</keyword>
<dbReference type="InterPro" id="IPR036188">
    <property type="entry name" value="FAD/NAD-bd_sf"/>
</dbReference>
<proteinExistence type="inferred from homology"/>
<gene>
    <name evidence="3" type="ORF">ES676_00245</name>
</gene>
<evidence type="ECO:0000259" key="2">
    <source>
        <dbReference type="Pfam" id="PF01593"/>
    </source>
</evidence>
<dbReference type="Gene3D" id="3.50.50.60">
    <property type="entry name" value="FAD/NAD(P)-binding domain"/>
    <property type="match status" value="2"/>
</dbReference>
<dbReference type="SUPFAM" id="SSF51905">
    <property type="entry name" value="FAD/NAD(P)-binding domain"/>
    <property type="match status" value="1"/>
</dbReference>
<evidence type="ECO:0000313" key="4">
    <source>
        <dbReference type="Proteomes" id="UP000323324"/>
    </source>
</evidence>
<reference evidence="3 4" key="1">
    <citation type="submission" date="2019-08" db="EMBL/GenBank/DDBJ databases">
        <title>Genomes of Antarctic Bizionia species.</title>
        <authorList>
            <person name="Bowman J.P."/>
        </authorList>
    </citation>
    <scope>NUCLEOTIDE SEQUENCE [LARGE SCALE GENOMIC DNA]</scope>
    <source>
        <strain evidence="3 4">HFD</strain>
    </source>
</reference>
<protein>
    <submittedName>
        <fullName evidence="3">FAD-dependent oxidoreductase</fullName>
    </submittedName>
</protein>
<dbReference type="AlphaFoldDB" id="A0A8H2LJ88"/>
<feature type="domain" description="Amine oxidase" evidence="2">
    <location>
        <begin position="104"/>
        <end position="341"/>
    </location>
</feature>
<dbReference type="InterPro" id="IPR050703">
    <property type="entry name" value="Flavin_MAO"/>
</dbReference>
<evidence type="ECO:0000256" key="1">
    <source>
        <dbReference type="ARBA" id="ARBA00005995"/>
    </source>
</evidence>
<evidence type="ECO:0000313" key="3">
    <source>
        <dbReference type="EMBL" id="TYB80136.1"/>
    </source>
</evidence>
<organism evidence="3 4">
    <name type="scientific">Bizionia saleffrena</name>
    <dbReference type="NCBI Taxonomy" id="291189"/>
    <lineage>
        <taxon>Bacteria</taxon>
        <taxon>Pseudomonadati</taxon>
        <taxon>Bacteroidota</taxon>
        <taxon>Flavobacteriia</taxon>
        <taxon>Flavobacteriales</taxon>
        <taxon>Flavobacteriaceae</taxon>
        <taxon>Bizionia</taxon>
    </lineage>
</organism>
<dbReference type="Gene3D" id="3.90.660.10">
    <property type="match status" value="1"/>
</dbReference>
<dbReference type="PANTHER" id="PTHR43563:SF14">
    <property type="entry name" value="AMINE OXIDASE"/>
    <property type="match status" value="1"/>
</dbReference>
<dbReference type="EMBL" id="VSKM01000001">
    <property type="protein sequence ID" value="TYB80136.1"/>
    <property type="molecule type" value="Genomic_DNA"/>
</dbReference>
<dbReference type="InterPro" id="IPR002937">
    <property type="entry name" value="Amino_oxidase"/>
</dbReference>
<dbReference type="Pfam" id="PF01593">
    <property type="entry name" value="Amino_oxidase"/>
    <property type="match status" value="2"/>
</dbReference>
<dbReference type="GO" id="GO:0016491">
    <property type="term" value="F:oxidoreductase activity"/>
    <property type="evidence" value="ECO:0007669"/>
    <property type="project" value="InterPro"/>
</dbReference>
<comment type="similarity">
    <text evidence="1">Belongs to the flavin monoamine oxidase family.</text>
</comment>
<name>A0A8H2LJ88_9FLAO</name>
<dbReference type="RefSeq" id="WP_148368028.1">
    <property type="nucleotide sequence ID" value="NZ_VSKM01000001.1"/>
</dbReference>
<sequence length="344" mass="38810">MILIIGAGLSGLLIGYHLKKQDIPFKILEARDRVGGRINTIYGPNYPPIEMGATWFTHQHKQLLSLLNELEIEYFEQFMDRTVFFQAGSTSKTQTIEIPPQAPSFRISGGTAHLIDTLVKKLDKNDILLNQTVKHLKFKDNSVQVIAEEVIEGTAVVLAIPPKLWANRITFKPELPINLSEIAKQTHTWMEDSIKVALSYTTPFWQENNKPGTLFSQSGPITEFYDHCNHKRSKYALCGFMNSALKTLTASQRKSLVIEQITAVFGLKAKDFITYEECVWSNDVNTFEPSEVYPHQNNGNPIFRDAFFDGKVFISSSEAASEFPGYMEGAIRSANAIAKKIKER</sequence>
<dbReference type="Proteomes" id="UP000323324">
    <property type="component" value="Unassembled WGS sequence"/>
</dbReference>
<dbReference type="SUPFAM" id="SSF54373">
    <property type="entry name" value="FAD-linked reductases, C-terminal domain"/>
    <property type="match status" value="1"/>
</dbReference>